<keyword evidence="1" id="KW-0812">Transmembrane</keyword>
<feature type="transmembrane region" description="Helical" evidence="1">
    <location>
        <begin position="24"/>
        <end position="49"/>
    </location>
</feature>
<dbReference type="InterPro" id="IPR009305">
    <property type="entry name" value="Mpo1-like"/>
</dbReference>
<dbReference type="GO" id="GO:0046521">
    <property type="term" value="P:sphingoid catabolic process"/>
    <property type="evidence" value="ECO:0007669"/>
    <property type="project" value="TreeGrafter"/>
</dbReference>
<feature type="transmembrane region" description="Helical" evidence="1">
    <location>
        <begin position="110"/>
        <end position="129"/>
    </location>
</feature>
<dbReference type="RefSeq" id="XP_062878457.1">
    <property type="nucleotide sequence ID" value="XM_063022387.1"/>
</dbReference>
<keyword evidence="1" id="KW-1133">Transmembrane helix</keyword>
<name>A0AAX4HC93_9ASCO</name>
<gene>
    <name evidence="2" type="ORF">PUMCH_003420</name>
</gene>
<keyword evidence="3" id="KW-1185">Reference proteome</keyword>
<dbReference type="Proteomes" id="UP001338582">
    <property type="component" value="Chromosome 4"/>
</dbReference>
<dbReference type="Pfam" id="PF06127">
    <property type="entry name" value="Mpo1-like"/>
    <property type="match status" value="1"/>
</dbReference>
<sequence>MAGLFDIESHLIFYRKYHFNSTNVAIHLVCIPLILLSTICMTIGVPILADYPYLTLGVAVAWLYGVYYVLLDWQLGVPLMLFLTTFAHYQRTHYSTLSNLTMLLPSQYRSIAIAVHVACWLAQFYGHAVHEKRAPALFDNLLQALVLAPFFVVYEVAFWMGFKLDLQKRMNNAAGREVHRMNAEAKAEQHKKEH</sequence>
<protein>
    <recommendedName>
        <fullName evidence="4">DUF962-domain-containing protein</fullName>
    </recommendedName>
</protein>
<dbReference type="GO" id="GO:0016020">
    <property type="term" value="C:membrane"/>
    <property type="evidence" value="ECO:0007669"/>
    <property type="project" value="GOC"/>
</dbReference>
<dbReference type="EMBL" id="CP138897">
    <property type="protein sequence ID" value="WPK26075.1"/>
    <property type="molecule type" value="Genomic_DNA"/>
</dbReference>
<feature type="transmembrane region" description="Helical" evidence="1">
    <location>
        <begin position="61"/>
        <end position="89"/>
    </location>
</feature>
<proteinExistence type="predicted"/>
<organism evidence="2 3">
    <name type="scientific">Australozyma saopauloensis</name>
    <dbReference type="NCBI Taxonomy" id="291208"/>
    <lineage>
        <taxon>Eukaryota</taxon>
        <taxon>Fungi</taxon>
        <taxon>Dikarya</taxon>
        <taxon>Ascomycota</taxon>
        <taxon>Saccharomycotina</taxon>
        <taxon>Pichiomycetes</taxon>
        <taxon>Metschnikowiaceae</taxon>
        <taxon>Australozyma</taxon>
    </lineage>
</organism>
<evidence type="ECO:0000313" key="3">
    <source>
        <dbReference type="Proteomes" id="UP001338582"/>
    </source>
</evidence>
<evidence type="ECO:0008006" key="4">
    <source>
        <dbReference type="Google" id="ProtNLM"/>
    </source>
</evidence>
<keyword evidence="1" id="KW-0472">Membrane</keyword>
<dbReference type="GeneID" id="88174484"/>
<dbReference type="GO" id="GO:0005783">
    <property type="term" value="C:endoplasmic reticulum"/>
    <property type="evidence" value="ECO:0007669"/>
    <property type="project" value="TreeGrafter"/>
</dbReference>
<dbReference type="AlphaFoldDB" id="A0AAX4HC93"/>
<reference evidence="2 3" key="1">
    <citation type="submission" date="2023-10" db="EMBL/GenBank/DDBJ databases">
        <title>Draft Genome Sequence of Candida saopaulonensis from a very Premature Infant with Sepsis.</title>
        <authorList>
            <person name="Ning Y."/>
            <person name="Dai R."/>
            <person name="Xiao M."/>
            <person name="Xu Y."/>
            <person name="Yan Q."/>
            <person name="Zhang L."/>
        </authorList>
    </citation>
    <scope>NUCLEOTIDE SEQUENCE [LARGE SCALE GENOMIC DNA]</scope>
    <source>
        <strain evidence="2 3">19XY460</strain>
    </source>
</reference>
<evidence type="ECO:0000256" key="1">
    <source>
        <dbReference type="SAM" id="Phobius"/>
    </source>
</evidence>
<accession>A0AAX4HC93</accession>
<dbReference type="PANTHER" id="PTHR28026:SF9">
    <property type="entry name" value="2-HYDROXY-PALMITIC ACID DIOXYGENASE MPO1"/>
    <property type="match status" value="1"/>
</dbReference>
<feature type="transmembrane region" description="Helical" evidence="1">
    <location>
        <begin position="141"/>
        <end position="162"/>
    </location>
</feature>
<dbReference type="PANTHER" id="PTHR28026">
    <property type="entry name" value="DUF962 DOMAIN PROTEIN (AFU_ORTHOLOGUE AFUA_8G05310)"/>
    <property type="match status" value="1"/>
</dbReference>
<evidence type="ECO:0000313" key="2">
    <source>
        <dbReference type="EMBL" id="WPK26075.1"/>
    </source>
</evidence>
<dbReference type="KEGG" id="asau:88174484"/>